<evidence type="ECO:0000313" key="1">
    <source>
        <dbReference type="EMBL" id="BCD99895.1"/>
    </source>
</evidence>
<dbReference type="KEGG" id="marq:MARGE09_P4097"/>
<sequence>MQPTDIRVFIPTQDYQESQAFYQALGFAMDVASDKLSIFSLGECTFFLQDYFDPALASNLMLQLIVSDIDDAFETIKSISSPNVKYQPIKQEPWGKVVYLWGPAGELWHITQLNGG</sequence>
<evidence type="ECO:0000313" key="2">
    <source>
        <dbReference type="Proteomes" id="UP001320119"/>
    </source>
</evidence>
<dbReference type="Gene3D" id="3.10.180.10">
    <property type="entry name" value="2,3-Dihydroxybiphenyl 1,2-Dioxygenase, domain 1"/>
    <property type="match status" value="1"/>
</dbReference>
<organism evidence="1 2">
    <name type="scientific">Marinagarivorans cellulosilyticus</name>
    <dbReference type="NCBI Taxonomy" id="2721545"/>
    <lineage>
        <taxon>Bacteria</taxon>
        <taxon>Pseudomonadati</taxon>
        <taxon>Pseudomonadota</taxon>
        <taxon>Gammaproteobacteria</taxon>
        <taxon>Cellvibrionales</taxon>
        <taxon>Cellvibrionaceae</taxon>
        <taxon>Marinagarivorans</taxon>
    </lineage>
</organism>
<accession>A0AAN1WLP1</accession>
<dbReference type="InterPro" id="IPR029068">
    <property type="entry name" value="Glyas_Bleomycin-R_OHBP_Dase"/>
</dbReference>
<protein>
    <submittedName>
        <fullName evidence="1">Uncharacterized protein</fullName>
    </submittedName>
</protein>
<dbReference type="EMBL" id="AP023086">
    <property type="protein sequence ID" value="BCD99895.1"/>
    <property type="molecule type" value="Genomic_DNA"/>
</dbReference>
<gene>
    <name evidence="1" type="ORF">MARGE09_P4097</name>
</gene>
<proteinExistence type="predicted"/>
<reference evidence="1 2" key="1">
    <citation type="journal article" date="2022" name="IScience">
        <title>An ultrasensitive nanofiber-based assay for enzymatic hydrolysis and deep-sea microbial degradation of cellulose.</title>
        <authorList>
            <person name="Tsudome M."/>
            <person name="Tachioka M."/>
            <person name="Miyazaki M."/>
            <person name="Uchimura K."/>
            <person name="Tsuda M."/>
            <person name="Takaki Y."/>
            <person name="Deguchi S."/>
        </authorList>
    </citation>
    <scope>NUCLEOTIDE SEQUENCE [LARGE SCALE GENOMIC DNA]</scope>
    <source>
        <strain evidence="1 2">GE09</strain>
    </source>
</reference>
<dbReference type="SUPFAM" id="SSF54593">
    <property type="entry name" value="Glyoxalase/Bleomycin resistance protein/Dihydroxybiphenyl dioxygenase"/>
    <property type="match status" value="1"/>
</dbReference>
<dbReference type="Proteomes" id="UP001320119">
    <property type="component" value="Chromosome"/>
</dbReference>
<name>A0AAN1WLP1_9GAMM</name>
<dbReference type="RefSeq" id="WP_236985195.1">
    <property type="nucleotide sequence ID" value="NZ_AP023086.1"/>
</dbReference>
<dbReference type="AlphaFoldDB" id="A0AAN1WLP1"/>
<keyword evidence="2" id="KW-1185">Reference proteome</keyword>